<evidence type="ECO:0000256" key="4">
    <source>
        <dbReference type="ARBA" id="ARBA00022989"/>
    </source>
</evidence>
<sequence length="483" mass="54577">MSKSIAKNFLYNLMLQIVTLFMPLITVPYVSRILGKEGIGVYSYTLSIVQYFIILGTLGISMYGNRQIAYVRDNKEKMSKTFWSITFLKVITTSIALVIYIIIFGFNKQYGFIYLIQSLNIIAAMIDISWLYMGLEDFKKTVTRNLIVKVICVISIFICVKNYNDLYKYVLINAFMSLFGNLVMWMYVPKVVLKVKVKLNDIKLHIIPALQLFIPQIAIQIYAVLDKTMLGVLASTGEVGLYEQSQKIVKLVLGLVTSLGVVMLPRMSNTFANGDKEKMNEYLNTSLQGVAYVSIPMAVGLAAVSNEFVPWFFGPGFESVSYLMIILTPILFLIAMSNVLGTQYLLPSNRTKEFTLSVTVGAVINVVLNFILIPKYRALGSCISTVIAEFGVTLIQYRYLKDSIKIKKIFRSMCKYLIASIFMFIGVRLTGIYMGAKIITTLMQGIIGVTIYLSILTLLKEEINILAYKFIVSKVIKRKTIRE</sequence>
<dbReference type="GO" id="GO:0005886">
    <property type="term" value="C:plasma membrane"/>
    <property type="evidence" value="ECO:0007669"/>
    <property type="project" value="UniProtKB-SubCell"/>
</dbReference>
<keyword evidence="5 6" id="KW-0472">Membrane</keyword>
<evidence type="ECO:0000256" key="1">
    <source>
        <dbReference type="ARBA" id="ARBA00004651"/>
    </source>
</evidence>
<feature type="transmembrane region" description="Helical" evidence="6">
    <location>
        <begin position="209"/>
        <end position="225"/>
    </location>
</feature>
<feature type="transmembrane region" description="Helical" evidence="6">
    <location>
        <begin position="378"/>
        <end position="395"/>
    </location>
</feature>
<dbReference type="InterPro" id="IPR050833">
    <property type="entry name" value="Poly_Biosynth_Transport"/>
</dbReference>
<dbReference type="RefSeq" id="WP_146868208.1">
    <property type="nucleotide sequence ID" value="NZ_BKBC01000014.1"/>
</dbReference>
<feature type="transmembrane region" description="Helical" evidence="6">
    <location>
        <begin position="112"/>
        <end position="134"/>
    </location>
</feature>
<feature type="transmembrane region" description="Helical" evidence="6">
    <location>
        <begin position="85"/>
        <end position="106"/>
    </location>
</feature>
<gene>
    <name evidence="7" type="ORF">CBU02nite_13920</name>
</gene>
<dbReference type="Proteomes" id="UP000321089">
    <property type="component" value="Unassembled WGS sequence"/>
</dbReference>
<feature type="transmembrane region" description="Helical" evidence="6">
    <location>
        <begin position="248"/>
        <end position="268"/>
    </location>
</feature>
<protein>
    <submittedName>
        <fullName evidence="7">Flippase</fullName>
    </submittedName>
</protein>
<dbReference type="CDD" id="cd13128">
    <property type="entry name" value="MATE_Wzx_like"/>
    <property type="match status" value="1"/>
</dbReference>
<evidence type="ECO:0000256" key="5">
    <source>
        <dbReference type="ARBA" id="ARBA00023136"/>
    </source>
</evidence>
<name>A0A512TKZ6_CLOBU</name>
<dbReference type="EMBL" id="BKBC01000014">
    <property type="protein sequence ID" value="GEQ20886.1"/>
    <property type="molecule type" value="Genomic_DNA"/>
</dbReference>
<evidence type="ECO:0000256" key="2">
    <source>
        <dbReference type="ARBA" id="ARBA00022475"/>
    </source>
</evidence>
<feature type="transmembrane region" description="Helical" evidence="6">
    <location>
        <begin position="319"/>
        <end position="342"/>
    </location>
</feature>
<feature type="transmembrane region" description="Helical" evidence="6">
    <location>
        <begin position="442"/>
        <end position="459"/>
    </location>
</feature>
<keyword evidence="4 6" id="KW-1133">Transmembrane helix</keyword>
<comment type="caution">
    <text evidence="7">The sequence shown here is derived from an EMBL/GenBank/DDBJ whole genome shotgun (WGS) entry which is preliminary data.</text>
</comment>
<comment type="subcellular location">
    <subcellularLocation>
        <location evidence="1">Cell membrane</location>
        <topology evidence="1">Multi-pass membrane protein</topology>
    </subcellularLocation>
</comment>
<feature type="transmembrane region" description="Helical" evidence="6">
    <location>
        <begin position="416"/>
        <end position="436"/>
    </location>
</feature>
<dbReference type="InterPro" id="IPR002797">
    <property type="entry name" value="Polysacc_synth"/>
</dbReference>
<dbReference type="PANTHER" id="PTHR30250">
    <property type="entry name" value="PST FAMILY PREDICTED COLANIC ACID TRANSPORTER"/>
    <property type="match status" value="1"/>
</dbReference>
<feature type="transmembrane region" description="Helical" evidence="6">
    <location>
        <begin position="146"/>
        <end position="163"/>
    </location>
</feature>
<feature type="transmembrane region" description="Helical" evidence="6">
    <location>
        <begin position="289"/>
        <end position="313"/>
    </location>
</feature>
<evidence type="ECO:0000313" key="7">
    <source>
        <dbReference type="EMBL" id="GEQ20886.1"/>
    </source>
</evidence>
<dbReference type="Pfam" id="PF01943">
    <property type="entry name" value="Polysacc_synt"/>
    <property type="match status" value="1"/>
</dbReference>
<dbReference type="PANTHER" id="PTHR30250:SF11">
    <property type="entry name" value="O-ANTIGEN TRANSPORTER-RELATED"/>
    <property type="match status" value="1"/>
</dbReference>
<feature type="transmembrane region" description="Helical" evidence="6">
    <location>
        <begin position="42"/>
        <end position="64"/>
    </location>
</feature>
<feature type="transmembrane region" description="Helical" evidence="6">
    <location>
        <begin position="354"/>
        <end position="372"/>
    </location>
</feature>
<keyword evidence="2" id="KW-1003">Cell membrane</keyword>
<accession>A0A512TKZ6</accession>
<dbReference type="AlphaFoldDB" id="A0A512TKZ6"/>
<organism evidence="7 8">
    <name type="scientific">Clostridium butyricum</name>
    <dbReference type="NCBI Taxonomy" id="1492"/>
    <lineage>
        <taxon>Bacteria</taxon>
        <taxon>Bacillati</taxon>
        <taxon>Bacillota</taxon>
        <taxon>Clostridia</taxon>
        <taxon>Eubacteriales</taxon>
        <taxon>Clostridiaceae</taxon>
        <taxon>Clostridium</taxon>
    </lineage>
</organism>
<evidence type="ECO:0000256" key="3">
    <source>
        <dbReference type="ARBA" id="ARBA00022692"/>
    </source>
</evidence>
<feature type="transmembrane region" description="Helical" evidence="6">
    <location>
        <begin position="9"/>
        <end position="30"/>
    </location>
</feature>
<proteinExistence type="predicted"/>
<feature type="transmembrane region" description="Helical" evidence="6">
    <location>
        <begin position="169"/>
        <end position="188"/>
    </location>
</feature>
<evidence type="ECO:0000313" key="8">
    <source>
        <dbReference type="Proteomes" id="UP000321089"/>
    </source>
</evidence>
<keyword evidence="3 6" id="KW-0812">Transmembrane</keyword>
<evidence type="ECO:0000256" key="6">
    <source>
        <dbReference type="SAM" id="Phobius"/>
    </source>
</evidence>
<reference evidence="7 8" key="1">
    <citation type="submission" date="2019-07" db="EMBL/GenBank/DDBJ databases">
        <title>Whole genome shotgun sequence of Clostridium butyricum NBRC 3858.</title>
        <authorList>
            <person name="Hosoyama A."/>
            <person name="Uohara A."/>
            <person name="Ohji S."/>
            <person name="Ichikawa N."/>
        </authorList>
    </citation>
    <scope>NUCLEOTIDE SEQUENCE [LARGE SCALE GENOMIC DNA]</scope>
    <source>
        <strain evidence="7 8">NBRC 3858</strain>
    </source>
</reference>